<reference evidence="4 5" key="1">
    <citation type="journal article" date="2016" name="Front. Microbiol.">
        <title>Comprehensive Phylogenetic Analysis of Bovine Non-aureus Staphylococci Species Based on Whole-Genome Sequencing.</title>
        <authorList>
            <person name="Naushad S."/>
            <person name="Barkema H.W."/>
            <person name="Luby C."/>
            <person name="Condas L.A."/>
            <person name="Nobrega D.B."/>
            <person name="Carson D.A."/>
            <person name="De Buck J."/>
        </authorList>
    </citation>
    <scope>NUCLEOTIDE SEQUENCE [LARGE SCALE GENOMIC DNA]</scope>
    <source>
        <strain evidence="3 4">SNUC 1409</strain>
        <strain evidence="2 6">SNUC 4143</strain>
        <strain evidence="1 5">SNUC 761</strain>
    </source>
</reference>
<name>A0A2K4DML2_9STAP</name>
<dbReference type="InterPro" id="IPR001539">
    <property type="entry name" value="Peptidase_U32"/>
</dbReference>
<dbReference type="EMBL" id="PYZL01000051">
    <property type="protein sequence ID" value="PTE72583.1"/>
    <property type="molecule type" value="Genomic_DNA"/>
</dbReference>
<organism evidence="1 5">
    <name type="scientific">Staphylococcus devriesei</name>
    <dbReference type="NCBI Taxonomy" id="586733"/>
    <lineage>
        <taxon>Bacteria</taxon>
        <taxon>Bacillati</taxon>
        <taxon>Bacillota</taxon>
        <taxon>Bacilli</taxon>
        <taxon>Bacillales</taxon>
        <taxon>Staphylococcaceae</taxon>
        <taxon>Staphylococcus</taxon>
    </lineage>
</organism>
<evidence type="ECO:0000313" key="2">
    <source>
        <dbReference type="EMBL" id="PTF15205.1"/>
    </source>
</evidence>
<dbReference type="PANTHER" id="PTHR30217">
    <property type="entry name" value="PEPTIDASE U32 FAMILY"/>
    <property type="match status" value="1"/>
</dbReference>
<sequence>MTELLVTPKSLAHMETLIDIGADAFVIGEQKFGLRLAGEFKRDDIKKAVSLAHENNKKLYVAVNGIFHNYHLNALEDYINYLHELEVDRIIFGDPAVVMYVKNQENPIPLNWDAETIVTNYFQCNYWGKKGAKRAVLARELNLDEIISIKEKANVEIEVQVHGMTCMFQSKRLLLGNYYTFQDRQMKIQRANSDHELLLYDEERENKYPVFEDYNGTHIMSPNDICLIEELEPLFQANIDSFKIDGVLQSEEYINVVTRQYREAIDLYNEDPETYEDEKFMLVDPIEEIQPEHRPFDEGFLYKQTVY</sequence>
<evidence type="ECO:0000313" key="6">
    <source>
        <dbReference type="Proteomes" id="UP000243350"/>
    </source>
</evidence>
<gene>
    <name evidence="1" type="ORF">BUY44_07830</name>
    <name evidence="3" type="ORF">BUY47_01105</name>
    <name evidence="2" type="ORF">BUY48_06360</name>
</gene>
<comment type="caution">
    <text evidence="1">The sequence shown here is derived from an EMBL/GenBank/DDBJ whole genome shotgun (WGS) entry which is preliminary data.</text>
</comment>
<evidence type="ECO:0000313" key="4">
    <source>
        <dbReference type="Proteomes" id="UP000242088"/>
    </source>
</evidence>
<dbReference type="Pfam" id="PF01136">
    <property type="entry name" value="Peptidase_U32"/>
    <property type="match status" value="1"/>
</dbReference>
<dbReference type="Proteomes" id="UP000243350">
    <property type="component" value="Unassembled WGS sequence"/>
</dbReference>
<evidence type="ECO:0000313" key="3">
    <source>
        <dbReference type="EMBL" id="PTF15402.1"/>
    </source>
</evidence>
<dbReference type="PANTHER" id="PTHR30217:SF7">
    <property type="entry name" value="TRNA HYDROXYLATION PROTEIN P2"/>
    <property type="match status" value="1"/>
</dbReference>
<evidence type="ECO:0000313" key="1">
    <source>
        <dbReference type="EMBL" id="PTE72583.1"/>
    </source>
</evidence>
<reference evidence="3" key="3">
    <citation type="submission" date="2018-03" db="EMBL/GenBank/DDBJ databases">
        <authorList>
            <person name="Naushad S."/>
        </authorList>
    </citation>
    <scope>NUCLEOTIDE SEQUENCE</scope>
    <source>
        <strain evidence="3">SNUC 1409</strain>
    </source>
</reference>
<dbReference type="OrthoDB" id="9807498at2"/>
<dbReference type="Proteomes" id="UP000242547">
    <property type="component" value="Unassembled WGS sequence"/>
</dbReference>
<keyword evidence="4" id="KW-1185">Reference proteome</keyword>
<dbReference type="RefSeq" id="WP_103166597.1">
    <property type="nucleotide sequence ID" value="NZ_JAHCOY010000001.1"/>
</dbReference>
<protein>
    <submittedName>
        <fullName evidence="1">U32 family peptidase</fullName>
    </submittedName>
</protein>
<dbReference type="EMBL" id="PYZI01000001">
    <property type="protein sequence ID" value="PTF15402.1"/>
    <property type="molecule type" value="Genomic_DNA"/>
</dbReference>
<dbReference type="InterPro" id="IPR051454">
    <property type="entry name" value="RNA/ubiquinone_mod_enzymes"/>
</dbReference>
<dbReference type="Proteomes" id="UP000242088">
    <property type="component" value="Unassembled WGS sequence"/>
</dbReference>
<dbReference type="AlphaFoldDB" id="A0A2K4DML2"/>
<reference evidence="1" key="2">
    <citation type="submission" date="2018-03" db="EMBL/GenBank/DDBJ databases">
        <authorList>
            <person name="Keele B.F."/>
        </authorList>
    </citation>
    <scope>NUCLEOTIDE SEQUENCE</scope>
    <source>
        <strain evidence="2">SNUC 4143</strain>
        <strain evidence="1">SNUC 761</strain>
    </source>
</reference>
<dbReference type="GeneID" id="48887837"/>
<evidence type="ECO:0000313" key="5">
    <source>
        <dbReference type="Proteomes" id="UP000242547"/>
    </source>
</evidence>
<accession>A0A2K4DML2</accession>
<proteinExistence type="predicted"/>
<dbReference type="EMBL" id="PYZH01000031">
    <property type="protein sequence ID" value="PTF15205.1"/>
    <property type="molecule type" value="Genomic_DNA"/>
</dbReference>